<accession>A0A2H0USU8</accession>
<sequence length="215" mass="24340">MNSDNNALQRTYFLGGPPRVGKSIIAFALADKVHGHVVSTDAIRNAARKTSFQKDGDLFIVEKTETVSEKEWIENHLNNPKKIVEYQNRESKALWSSIESFCNSFCEDDTVHIVEGVAIISSLVAGMKNKPENVVFVGNTSENHLKSLLEHVRDFPRKDWMSALGYSEERIEAMASFIKEMSLYFKSEAEKYGFPYFEISDDNFQSSIGSIVEKL</sequence>
<evidence type="ECO:0000313" key="1">
    <source>
        <dbReference type="EMBL" id="PIR89461.1"/>
    </source>
</evidence>
<name>A0A2H0USU8_9BACT</name>
<dbReference type="AlphaFoldDB" id="A0A2H0USU8"/>
<proteinExistence type="predicted"/>
<gene>
    <name evidence="1" type="ORF">COU07_00990</name>
</gene>
<dbReference type="SUPFAM" id="SSF52540">
    <property type="entry name" value="P-loop containing nucleoside triphosphate hydrolases"/>
    <property type="match status" value="1"/>
</dbReference>
<evidence type="ECO:0000313" key="2">
    <source>
        <dbReference type="Proteomes" id="UP000231157"/>
    </source>
</evidence>
<dbReference type="Gene3D" id="3.40.50.300">
    <property type="entry name" value="P-loop containing nucleotide triphosphate hydrolases"/>
    <property type="match status" value="1"/>
</dbReference>
<reference evidence="2" key="1">
    <citation type="submission" date="2017-09" db="EMBL/GenBank/DDBJ databases">
        <title>Depth-based differentiation of microbial function through sediment-hosted aquifers and enrichment of novel symbionts in the deep terrestrial subsurface.</title>
        <authorList>
            <person name="Probst A.J."/>
            <person name="Ladd B."/>
            <person name="Jarett J.K."/>
            <person name="Geller-Mcgrath D.E."/>
            <person name="Sieber C.M.K."/>
            <person name="Emerson J.B."/>
            <person name="Anantharaman K."/>
            <person name="Thomas B.C."/>
            <person name="Malmstrom R."/>
            <person name="Stieglmeier M."/>
            <person name="Klingl A."/>
            <person name="Woyke T."/>
            <person name="Ryan C.M."/>
            <person name="Banfield J.F."/>
        </authorList>
    </citation>
    <scope>NUCLEOTIDE SEQUENCE [LARGE SCALE GENOMIC DNA]</scope>
</reference>
<protein>
    <submittedName>
        <fullName evidence="1">Uncharacterized protein</fullName>
    </submittedName>
</protein>
<organism evidence="1 2">
    <name type="scientific">Candidatus Harrisonbacteria bacterium CG10_big_fil_rev_8_21_14_0_10_40_38</name>
    <dbReference type="NCBI Taxonomy" id="1974583"/>
    <lineage>
        <taxon>Bacteria</taxon>
        <taxon>Candidatus Harrisoniibacteriota</taxon>
    </lineage>
</organism>
<dbReference type="InterPro" id="IPR027417">
    <property type="entry name" value="P-loop_NTPase"/>
</dbReference>
<dbReference type="Proteomes" id="UP000231157">
    <property type="component" value="Unassembled WGS sequence"/>
</dbReference>
<dbReference type="EMBL" id="PFAZ01000001">
    <property type="protein sequence ID" value="PIR89461.1"/>
    <property type="molecule type" value="Genomic_DNA"/>
</dbReference>
<comment type="caution">
    <text evidence="1">The sequence shown here is derived from an EMBL/GenBank/DDBJ whole genome shotgun (WGS) entry which is preliminary data.</text>
</comment>